<evidence type="ECO:0000313" key="6">
    <source>
        <dbReference type="EnsemblProtists" id="EOD39782"/>
    </source>
</evidence>
<organism evidence="6 7">
    <name type="scientific">Emiliania huxleyi (strain CCMP1516)</name>
    <dbReference type="NCBI Taxonomy" id="280463"/>
    <lineage>
        <taxon>Eukaryota</taxon>
        <taxon>Haptista</taxon>
        <taxon>Haptophyta</taxon>
        <taxon>Prymnesiophyceae</taxon>
        <taxon>Isochrysidales</taxon>
        <taxon>Noelaerhabdaceae</taxon>
        <taxon>Emiliania</taxon>
    </lineage>
</organism>
<feature type="transmembrane region" description="Helical" evidence="5">
    <location>
        <begin position="249"/>
        <end position="267"/>
    </location>
</feature>
<dbReference type="InterPro" id="IPR001129">
    <property type="entry name" value="Membr-assoc_MAPEG"/>
</dbReference>
<protein>
    <submittedName>
        <fullName evidence="6">Uncharacterized protein</fullName>
    </submittedName>
</protein>
<dbReference type="Proteomes" id="UP000013827">
    <property type="component" value="Unassembled WGS sequence"/>
</dbReference>
<proteinExistence type="predicted"/>
<feature type="transmembrane region" description="Helical" evidence="5">
    <location>
        <begin position="108"/>
        <end position="128"/>
    </location>
</feature>
<evidence type="ECO:0000256" key="4">
    <source>
        <dbReference type="ARBA" id="ARBA00023136"/>
    </source>
</evidence>
<name>A0A0D3KVJ7_EMIH1</name>
<dbReference type="GO" id="GO:0016020">
    <property type="term" value="C:membrane"/>
    <property type="evidence" value="ECO:0007669"/>
    <property type="project" value="UniProtKB-SubCell"/>
</dbReference>
<keyword evidence="2 5" id="KW-0812">Transmembrane</keyword>
<dbReference type="InterPro" id="IPR023352">
    <property type="entry name" value="MAPEG-like_dom_sf"/>
</dbReference>
<sequence length="517" mass="55466">MDELLLLVYACVLGLVAFVPATARRALVNGLLPLTKYVTGTRELNVSNRVRAAHKNLTAENLTPFIGIALSAHGLGVVGLAGPAAVFCCGRLVHFFGAILNPPFARTLGFVAGWAASMYVAYLVYGAYSALEAPSEGEKTFALITATCVFTLLLFVPYDLGRIPANGILKLTYYNDIVESDWLVRGKAAHLNMAKENLPPFVGIFLVAARLQSFDELAVQGAPQLALYFLAARCFHYLAAYVNIPFARTVGFVAGWAVCMCCAYLVALELLNMDNLDAGWLNLEMLSAISVFTLLLFIPYDLGRIPANGILKLTYYNKEMVESGWIQRAKAAHLHMAGECLPSLIGPRLAAIAGLVLAADSLRVQEDLHLPYILGFRAAHYFVAAGEDATMQSLVGAGIIVAATACTFVDNSVAPDGGSPEETQEKLEEKLLSERATAKPAPPRKGLGGLVDTADTYLRYSKAKAREATPEEREATDVAGGIMLMLVAVGPLIYYYFFAGAASGPPPPPSVFSNLNT</sequence>
<dbReference type="KEGG" id="ehx:EMIHUDRAFT_223309"/>
<keyword evidence="4 5" id="KW-0472">Membrane</keyword>
<dbReference type="AlphaFoldDB" id="A0A0D3KVJ7"/>
<accession>A0A0D3KVJ7</accession>
<evidence type="ECO:0000256" key="1">
    <source>
        <dbReference type="ARBA" id="ARBA00004370"/>
    </source>
</evidence>
<dbReference type="HOGENOM" id="CLU_527276_0_0_1"/>
<evidence type="ECO:0000313" key="7">
    <source>
        <dbReference type="Proteomes" id="UP000013827"/>
    </source>
</evidence>
<dbReference type="PaxDb" id="2903-EOD39782"/>
<feature type="transmembrane region" description="Helical" evidence="5">
    <location>
        <begin position="478"/>
        <end position="497"/>
    </location>
</feature>
<dbReference type="EnsemblProtists" id="EOD39782">
    <property type="protein sequence ID" value="EOD39782"/>
    <property type="gene ID" value="EMIHUDRAFT_223309"/>
</dbReference>
<reference evidence="7" key="1">
    <citation type="journal article" date="2013" name="Nature">
        <title>Pan genome of the phytoplankton Emiliania underpins its global distribution.</title>
        <authorList>
            <person name="Read B.A."/>
            <person name="Kegel J."/>
            <person name="Klute M.J."/>
            <person name="Kuo A."/>
            <person name="Lefebvre S.C."/>
            <person name="Maumus F."/>
            <person name="Mayer C."/>
            <person name="Miller J."/>
            <person name="Monier A."/>
            <person name="Salamov A."/>
            <person name="Young J."/>
            <person name="Aguilar M."/>
            <person name="Claverie J.M."/>
            <person name="Frickenhaus S."/>
            <person name="Gonzalez K."/>
            <person name="Herman E.K."/>
            <person name="Lin Y.C."/>
            <person name="Napier J."/>
            <person name="Ogata H."/>
            <person name="Sarno A.F."/>
            <person name="Shmutz J."/>
            <person name="Schroeder D."/>
            <person name="de Vargas C."/>
            <person name="Verret F."/>
            <person name="von Dassow P."/>
            <person name="Valentin K."/>
            <person name="Van de Peer Y."/>
            <person name="Wheeler G."/>
            <person name="Dacks J.B."/>
            <person name="Delwiche C.F."/>
            <person name="Dyhrman S.T."/>
            <person name="Glockner G."/>
            <person name="John U."/>
            <person name="Richards T."/>
            <person name="Worden A.Z."/>
            <person name="Zhang X."/>
            <person name="Grigoriev I.V."/>
            <person name="Allen A.E."/>
            <person name="Bidle K."/>
            <person name="Borodovsky M."/>
            <person name="Bowler C."/>
            <person name="Brownlee C."/>
            <person name="Cock J.M."/>
            <person name="Elias M."/>
            <person name="Gladyshev V.N."/>
            <person name="Groth M."/>
            <person name="Guda C."/>
            <person name="Hadaegh A."/>
            <person name="Iglesias-Rodriguez M.D."/>
            <person name="Jenkins J."/>
            <person name="Jones B.M."/>
            <person name="Lawson T."/>
            <person name="Leese F."/>
            <person name="Lindquist E."/>
            <person name="Lobanov A."/>
            <person name="Lomsadze A."/>
            <person name="Malik S.B."/>
            <person name="Marsh M.E."/>
            <person name="Mackinder L."/>
            <person name="Mock T."/>
            <person name="Mueller-Roeber B."/>
            <person name="Pagarete A."/>
            <person name="Parker M."/>
            <person name="Probert I."/>
            <person name="Quesneville H."/>
            <person name="Raines C."/>
            <person name="Rensing S.A."/>
            <person name="Riano-Pachon D.M."/>
            <person name="Richier S."/>
            <person name="Rokitta S."/>
            <person name="Shiraiwa Y."/>
            <person name="Soanes D.M."/>
            <person name="van der Giezen M."/>
            <person name="Wahlund T.M."/>
            <person name="Williams B."/>
            <person name="Wilson W."/>
            <person name="Wolfe G."/>
            <person name="Wurch L.L."/>
        </authorList>
    </citation>
    <scope>NUCLEOTIDE SEQUENCE</scope>
</reference>
<keyword evidence="3 5" id="KW-1133">Transmembrane helix</keyword>
<dbReference type="Pfam" id="PF01124">
    <property type="entry name" value="MAPEG"/>
    <property type="match status" value="2"/>
</dbReference>
<evidence type="ECO:0000256" key="5">
    <source>
        <dbReference type="SAM" id="Phobius"/>
    </source>
</evidence>
<dbReference type="RefSeq" id="XP_005792211.1">
    <property type="nucleotide sequence ID" value="XM_005792154.1"/>
</dbReference>
<dbReference type="SUPFAM" id="SSF161084">
    <property type="entry name" value="MAPEG domain-like"/>
    <property type="match status" value="2"/>
</dbReference>
<evidence type="ECO:0000256" key="3">
    <source>
        <dbReference type="ARBA" id="ARBA00022989"/>
    </source>
</evidence>
<keyword evidence="7" id="KW-1185">Reference proteome</keyword>
<feature type="transmembrane region" description="Helical" evidence="5">
    <location>
        <begin position="140"/>
        <end position="160"/>
    </location>
</feature>
<reference evidence="6" key="2">
    <citation type="submission" date="2024-10" db="UniProtKB">
        <authorList>
            <consortium name="EnsemblProtists"/>
        </authorList>
    </citation>
    <scope>IDENTIFICATION</scope>
</reference>
<dbReference type="GeneID" id="17285051"/>
<dbReference type="Gene3D" id="1.20.120.550">
    <property type="entry name" value="Membrane associated eicosanoid/glutathione metabolism-like domain"/>
    <property type="match status" value="2"/>
</dbReference>
<feature type="transmembrane region" description="Helical" evidence="5">
    <location>
        <begin position="65"/>
        <end position="87"/>
    </location>
</feature>
<evidence type="ECO:0000256" key="2">
    <source>
        <dbReference type="ARBA" id="ARBA00022692"/>
    </source>
</evidence>
<feature type="transmembrane region" description="Helical" evidence="5">
    <location>
        <begin position="279"/>
        <end position="298"/>
    </location>
</feature>
<comment type="subcellular location">
    <subcellularLocation>
        <location evidence="1">Membrane</location>
    </subcellularLocation>
</comment>